<proteinExistence type="predicted"/>
<evidence type="ECO:0000313" key="1">
    <source>
        <dbReference type="EMBL" id="EFO21138.1"/>
    </source>
</evidence>
<protein>
    <submittedName>
        <fullName evidence="1">Uncharacterized protein</fullName>
    </submittedName>
</protein>
<accession>A0A1S0TVZ6</accession>
<sequence>MIACCVALGKLLTNALKLFYNNEKESCCNYQIMIKSTSDFSFANLQYIYPPEEVLNNVEGSVEYVYLKLSFNQFFICYDRTLLIYSSSLVSGFTYIYIDEIGISKLIE</sequence>
<dbReference type="GeneID" id="9944769"/>
<dbReference type="CTD" id="9944769"/>
<organism evidence="1">
    <name type="scientific">Loa loa</name>
    <name type="common">Eye worm</name>
    <name type="synonym">Filaria loa</name>
    <dbReference type="NCBI Taxonomy" id="7209"/>
    <lineage>
        <taxon>Eukaryota</taxon>
        <taxon>Metazoa</taxon>
        <taxon>Ecdysozoa</taxon>
        <taxon>Nematoda</taxon>
        <taxon>Chromadorea</taxon>
        <taxon>Rhabditida</taxon>
        <taxon>Spirurina</taxon>
        <taxon>Spiruromorpha</taxon>
        <taxon>Filarioidea</taxon>
        <taxon>Onchocercidae</taxon>
        <taxon>Loa</taxon>
    </lineage>
</organism>
<reference evidence="1" key="1">
    <citation type="submission" date="2012-04" db="EMBL/GenBank/DDBJ databases">
        <title>The Genome Sequence of Loa loa.</title>
        <authorList>
            <consortium name="The Broad Institute Genome Sequencing Platform"/>
            <consortium name="Broad Institute Genome Sequencing Center for Infectious Disease"/>
            <person name="Nutman T.B."/>
            <person name="Fink D.L."/>
            <person name="Russ C."/>
            <person name="Young S."/>
            <person name="Zeng Q."/>
            <person name="Gargeya S."/>
            <person name="Alvarado L."/>
            <person name="Berlin A."/>
            <person name="Chapman S.B."/>
            <person name="Chen Z."/>
            <person name="Freedman E."/>
            <person name="Gellesch M."/>
            <person name="Goldberg J."/>
            <person name="Griggs A."/>
            <person name="Gujja S."/>
            <person name="Heilman E.R."/>
            <person name="Heiman D."/>
            <person name="Howarth C."/>
            <person name="Mehta T."/>
            <person name="Neiman D."/>
            <person name="Pearson M."/>
            <person name="Roberts A."/>
            <person name="Saif S."/>
            <person name="Shea T."/>
            <person name="Shenoy N."/>
            <person name="Sisk P."/>
            <person name="Stolte C."/>
            <person name="Sykes S."/>
            <person name="White J."/>
            <person name="Yandava C."/>
            <person name="Haas B."/>
            <person name="Henn M.R."/>
            <person name="Nusbaum C."/>
            <person name="Birren B."/>
        </authorList>
    </citation>
    <scope>NUCLEOTIDE SEQUENCE [LARGE SCALE GENOMIC DNA]</scope>
</reference>
<name>A0A1S0TVZ6_LOALO</name>
<dbReference type="AlphaFoldDB" id="A0A1S0TVZ6"/>
<dbReference type="KEGG" id="loa:LOAG_07353"/>
<gene>
    <name evidence="1" type="ORF">LOAG_07353</name>
</gene>
<dbReference type="InParanoid" id="A0A1S0TVZ6"/>
<dbReference type="EMBL" id="JH712199">
    <property type="protein sequence ID" value="EFO21138.1"/>
    <property type="molecule type" value="Genomic_DNA"/>
</dbReference>
<dbReference type="RefSeq" id="XP_003142934.1">
    <property type="nucleotide sequence ID" value="XM_003142886.1"/>
</dbReference>